<dbReference type="InterPro" id="IPR050064">
    <property type="entry name" value="IGPS_HisA/HisF"/>
</dbReference>
<dbReference type="EMBL" id="BSNJ01000008">
    <property type="protein sequence ID" value="GLQ21965.1"/>
    <property type="molecule type" value="Genomic_DNA"/>
</dbReference>
<name>A0ABQ5V5L2_9PROT</name>
<dbReference type="EC" id="4.3.2.10" evidence="4"/>
<dbReference type="PANTHER" id="PTHR21235:SF2">
    <property type="entry name" value="IMIDAZOLE GLYCEROL PHOSPHATE SYNTHASE HISHF"/>
    <property type="match status" value="1"/>
</dbReference>
<evidence type="ECO:0000256" key="10">
    <source>
        <dbReference type="ARBA" id="ARBA00030264"/>
    </source>
</evidence>
<reference evidence="15" key="2">
    <citation type="submission" date="2023-01" db="EMBL/GenBank/DDBJ databases">
        <title>Draft genome sequence of Algimonas porphyrae strain NBRC 108216.</title>
        <authorList>
            <person name="Sun Q."/>
            <person name="Mori K."/>
        </authorList>
    </citation>
    <scope>NUCLEOTIDE SEQUENCE</scope>
    <source>
        <strain evidence="15">NBRC 108216</strain>
    </source>
</reference>
<dbReference type="CDD" id="cd04731">
    <property type="entry name" value="HisF"/>
    <property type="match status" value="1"/>
</dbReference>
<comment type="similarity">
    <text evidence="2 14">Belongs to the HisA/HisF family.</text>
</comment>
<accession>A0ABQ5V5L2</accession>
<dbReference type="Gene3D" id="3.20.20.70">
    <property type="entry name" value="Aldolase class I"/>
    <property type="match status" value="1"/>
</dbReference>
<comment type="caution">
    <text evidence="15">The sequence shown here is derived from an EMBL/GenBank/DDBJ whole genome shotgun (WGS) entry which is preliminary data.</text>
</comment>
<evidence type="ECO:0000256" key="2">
    <source>
        <dbReference type="ARBA" id="ARBA00009667"/>
    </source>
</evidence>
<comment type="pathway">
    <text evidence="1">Amino-acid biosynthesis; L-histidine biosynthesis; L-histidine from 5-phospho-alpha-D-ribose 1-diphosphate: step 5/9.</text>
</comment>
<dbReference type="SUPFAM" id="SSF51366">
    <property type="entry name" value="Ribulose-phoshate binding barrel"/>
    <property type="match status" value="1"/>
</dbReference>
<dbReference type="InterPro" id="IPR006062">
    <property type="entry name" value="His_biosynth"/>
</dbReference>
<evidence type="ECO:0000256" key="8">
    <source>
        <dbReference type="ARBA" id="ARBA00023239"/>
    </source>
</evidence>
<dbReference type="InterPro" id="IPR013785">
    <property type="entry name" value="Aldolase_TIM"/>
</dbReference>
<sequence>MQQVRVFPTLLYRGRGIYKGVGFDDHTYLGDVLNATRIYNDAEVDELSLLDIGARAEGRAISPKLVDKVATECMMPLSAGGGIDRLDQAKAVMDNGAEKVVLNTATFTNPGLVTDVADQYGNQAVVASVDAKSDGQGGYSVYSTNAKTPEAVDLIDHVREMESRGAGELLITSIDREGRREGYDTDLIKAVADAVSIPVIANGGAGGLGHFKPAIDAGAHALTAGSMFVFYGRRRAVLVNYPTRLRLNAALDGDILPANSETMVHGN</sequence>
<dbReference type="Proteomes" id="UP001161390">
    <property type="component" value="Unassembled WGS sequence"/>
</dbReference>
<organism evidence="15 16">
    <name type="scientific">Algimonas porphyrae</name>
    <dbReference type="NCBI Taxonomy" id="1128113"/>
    <lineage>
        <taxon>Bacteria</taxon>
        <taxon>Pseudomonadati</taxon>
        <taxon>Pseudomonadota</taxon>
        <taxon>Alphaproteobacteria</taxon>
        <taxon>Maricaulales</taxon>
        <taxon>Robiginitomaculaceae</taxon>
        <taxon>Algimonas</taxon>
    </lineage>
</organism>
<keyword evidence="16" id="KW-1185">Reference proteome</keyword>
<evidence type="ECO:0000313" key="16">
    <source>
        <dbReference type="Proteomes" id="UP001161390"/>
    </source>
</evidence>
<dbReference type="Pfam" id="PF00977">
    <property type="entry name" value="His_biosynth"/>
    <property type="match status" value="1"/>
</dbReference>
<evidence type="ECO:0000313" key="15">
    <source>
        <dbReference type="EMBL" id="GLQ21965.1"/>
    </source>
</evidence>
<comment type="function">
    <text evidence="9">IGPS catalyzes the conversion of PRFAR and glutamine to IGP, AICAR and glutamate. The HisF subunit catalyzes the cyclization activity that produces IGP and AICAR from PRFAR using the ammonia provided by the HisH subunit.</text>
</comment>
<evidence type="ECO:0000256" key="11">
    <source>
        <dbReference type="ARBA" id="ARBA00031409"/>
    </source>
</evidence>
<evidence type="ECO:0000256" key="12">
    <source>
        <dbReference type="ARBA" id="ARBA00032401"/>
    </source>
</evidence>
<comment type="catalytic activity">
    <reaction evidence="13">
        <text>5-[(5-phospho-1-deoxy-D-ribulos-1-ylimino)methylamino]-1-(5-phospho-beta-D-ribosyl)imidazole-4-carboxamide + L-glutamine = D-erythro-1-(imidazol-4-yl)glycerol 3-phosphate + 5-amino-1-(5-phospho-beta-D-ribosyl)imidazole-4-carboxamide + L-glutamate + H(+)</text>
        <dbReference type="Rhea" id="RHEA:24793"/>
        <dbReference type="ChEBI" id="CHEBI:15378"/>
        <dbReference type="ChEBI" id="CHEBI:29985"/>
        <dbReference type="ChEBI" id="CHEBI:58278"/>
        <dbReference type="ChEBI" id="CHEBI:58359"/>
        <dbReference type="ChEBI" id="CHEBI:58475"/>
        <dbReference type="ChEBI" id="CHEBI:58525"/>
        <dbReference type="EC" id="4.3.2.10"/>
    </reaction>
</comment>
<reference evidence="15" key="1">
    <citation type="journal article" date="2014" name="Int. J. Syst. Evol. Microbiol.">
        <title>Complete genome of a new Firmicutes species belonging to the dominant human colonic microbiota ('Ruminococcus bicirculans') reveals two chromosomes and a selective capacity to utilize plant glucans.</title>
        <authorList>
            <consortium name="NISC Comparative Sequencing Program"/>
            <person name="Wegmann U."/>
            <person name="Louis P."/>
            <person name="Goesmann A."/>
            <person name="Henrissat B."/>
            <person name="Duncan S.H."/>
            <person name="Flint H.J."/>
        </authorList>
    </citation>
    <scope>NUCLEOTIDE SEQUENCE</scope>
    <source>
        <strain evidence="15">NBRC 108216</strain>
    </source>
</reference>
<evidence type="ECO:0000256" key="4">
    <source>
        <dbReference type="ARBA" id="ARBA00012809"/>
    </source>
</evidence>
<dbReference type="InterPro" id="IPR004651">
    <property type="entry name" value="HisF"/>
</dbReference>
<gene>
    <name evidence="15" type="primary">hisF2</name>
    <name evidence="15" type="ORF">GCM10007854_29200</name>
</gene>
<evidence type="ECO:0000256" key="1">
    <source>
        <dbReference type="ARBA" id="ARBA00005091"/>
    </source>
</evidence>
<comment type="subunit">
    <text evidence="3">Heterodimer of HisH and HisF.</text>
</comment>
<evidence type="ECO:0000256" key="13">
    <source>
        <dbReference type="ARBA" id="ARBA00047838"/>
    </source>
</evidence>
<dbReference type="InterPro" id="IPR011060">
    <property type="entry name" value="RibuloseP-bd_barrel"/>
</dbReference>
<dbReference type="PANTHER" id="PTHR21235">
    <property type="entry name" value="IMIDAZOLE GLYCEROL PHOSPHATE SYNTHASE SUBUNIT HISF/H IGP SYNTHASE SUBUNIT HISF/H"/>
    <property type="match status" value="1"/>
</dbReference>
<evidence type="ECO:0000256" key="9">
    <source>
        <dbReference type="ARBA" id="ARBA00025475"/>
    </source>
</evidence>
<evidence type="ECO:0000256" key="5">
    <source>
        <dbReference type="ARBA" id="ARBA00016318"/>
    </source>
</evidence>
<evidence type="ECO:0000256" key="3">
    <source>
        <dbReference type="ARBA" id="ARBA00011152"/>
    </source>
</evidence>
<dbReference type="RefSeq" id="WP_284374088.1">
    <property type="nucleotide sequence ID" value="NZ_BSNJ01000008.1"/>
</dbReference>
<proteinExistence type="inferred from homology"/>
<evidence type="ECO:0000256" key="6">
    <source>
        <dbReference type="ARBA" id="ARBA00022605"/>
    </source>
</evidence>
<evidence type="ECO:0000256" key="7">
    <source>
        <dbReference type="ARBA" id="ARBA00023102"/>
    </source>
</evidence>
<keyword evidence="7 14" id="KW-0368">Histidine biosynthesis</keyword>
<evidence type="ECO:0000256" key="14">
    <source>
        <dbReference type="RuleBase" id="RU003657"/>
    </source>
</evidence>
<keyword evidence="8" id="KW-0456">Lyase</keyword>
<protein>
    <recommendedName>
        <fullName evidence="5">Imidazole glycerol phosphate synthase subunit HisF</fullName>
        <ecNumber evidence="4">4.3.2.10</ecNumber>
    </recommendedName>
    <alternativeName>
        <fullName evidence="10">IGP synthase cyclase subunit</fullName>
    </alternativeName>
    <alternativeName>
        <fullName evidence="11">IGP synthase subunit HisF</fullName>
    </alternativeName>
    <alternativeName>
        <fullName evidence="12">ImGP synthase subunit HisF</fullName>
    </alternativeName>
</protein>
<keyword evidence="6 14" id="KW-0028">Amino-acid biosynthesis</keyword>